<dbReference type="GO" id="GO:0005886">
    <property type="term" value="C:plasma membrane"/>
    <property type="evidence" value="ECO:0007669"/>
    <property type="project" value="TreeGrafter"/>
</dbReference>
<keyword evidence="3" id="KW-0433">Leucine-rich repeat</keyword>
<dbReference type="PANTHER" id="PTHR24365">
    <property type="entry name" value="TOLL-LIKE RECEPTOR"/>
    <property type="match status" value="1"/>
</dbReference>
<keyword evidence="9" id="KW-0675">Receptor</keyword>
<comment type="similarity">
    <text evidence="2">Belongs to the Toll-like receptor family.</text>
</comment>
<evidence type="ECO:0000259" key="13">
    <source>
        <dbReference type="PROSITE" id="PS50104"/>
    </source>
</evidence>
<dbReference type="SUPFAM" id="SSF52058">
    <property type="entry name" value="L domain-like"/>
    <property type="match status" value="3"/>
</dbReference>
<evidence type="ECO:0000256" key="5">
    <source>
        <dbReference type="ARBA" id="ARBA00022729"/>
    </source>
</evidence>
<dbReference type="GO" id="GO:0007165">
    <property type="term" value="P:signal transduction"/>
    <property type="evidence" value="ECO:0007669"/>
    <property type="project" value="InterPro"/>
</dbReference>
<evidence type="ECO:0000256" key="7">
    <source>
        <dbReference type="ARBA" id="ARBA00022989"/>
    </source>
</evidence>
<feature type="signal peptide" evidence="12">
    <location>
        <begin position="1"/>
        <end position="16"/>
    </location>
</feature>
<evidence type="ECO:0000313" key="14">
    <source>
        <dbReference type="EMBL" id="CAB3410561.1"/>
    </source>
</evidence>
<dbReference type="SUPFAM" id="SSF52200">
    <property type="entry name" value="Toll/Interleukin receptor TIR domain"/>
    <property type="match status" value="1"/>
</dbReference>
<dbReference type="AlphaFoldDB" id="A0A8S1FFL6"/>
<evidence type="ECO:0000256" key="1">
    <source>
        <dbReference type="ARBA" id="ARBA00004167"/>
    </source>
</evidence>
<dbReference type="PANTHER" id="PTHR24365:SF541">
    <property type="entry name" value="PROTEIN TOLL-RELATED"/>
    <property type="match status" value="1"/>
</dbReference>
<evidence type="ECO:0000256" key="8">
    <source>
        <dbReference type="ARBA" id="ARBA00023136"/>
    </source>
</evidence>
<dbReference type="InterPro" id="IPR032675">
    <property type="entry name" value="LRR_dom_sf"/>
</dbReference>
<protein>
    <recommendedName>
        <fullName evidence="13">TIR domain-containing protein</fullName>
    </recommendedName>
</protein>
<dbReference type="InterPro" id="IPR000157">
    <property type="entry name" value="TIR_dom"/>
</dbReference>
<dbReference type="InterPro" id="IPR003591">
    <property type="entry name" value="Leu-rich_rpt_typical-subtyp"/>
</dbReference>
<dbReference type="PROSITE" id="PS50104">
    <property type="entry name" value="TIR"/>
    <property type="match status" value="1"/>
</dbReference>
<dbReference type="Proteomes" id="UP000494206">
    <property type="component" value="Unassembled WGS sequence"/>
</dbReference>
<name>A0A8S1FFL6_9PELO</name>
<dbReference type="PRINTS" id="PR00019">
    <property type="entry name" value="LEURICHRPT"/>
</dbReference>
<feature type="domain" description="TIR" evidence="13">
    <location>
        <begin position="1050"/>
        <end position="1174"/>
    </location>
</feature>
<evidence type="ECO:0000256" key="6">
    <source>
        <dbReference type="ARBA" id="ARBA00022737"/>
    </source>
</evidence>
<dbReference type="Gene3D" id="3.80.10.10">
    <property type="entry name" value="Ribonuclease Inhibitor"/>
    <property type="match status" value="4"/>
</dbReference>
<dbReference type="SMART" id="SM00255">
    <property type="entry name" value="TIR"/>
    <property type="match status" value="1"/>
</dbReference>
<keyword evidence="8 11" id="KW-0472">Membrane</keyword>
<evidence type="ECO:0000256" key="11">
    <source>
        <dbReference type="SAM" id="Phobius"/>
    </source>
</evidence>
<feature type="chain" id="PRO_5035823708" description="TIR domain-containing protein" evidence="12">
    <location>
        <begin position="17"/>
        <end position="1219"/>
    </location>
</feature>
<dbReference type="Gene3D" id="3.40.50.10140">
    <property type="entry name" value="Toll/interleukin-1 receptor homology (TIR) domain"/>
    <property type="match status" value="1"/>
</dbReference>
<accession>A0A8S1FFL6</accession>
<keyword evidence="6" id="KW-0677">Repeat</keyword>
<dbReference type="SMART" id="SM00365">
    <property type="entry name" value="LRR_SD22"/>
    <property type="match status" value="6"/>
</dbReference>
<dbReference type="GO" id="GO:0038023">
    <property type="term" value="F:signaling receptor activity"/>
    <property type="evidence" value="ECO:0007669"/>
    <property type="project" value="TreeGrafter"/>
</dbReference>
<evidence type="ECO:0000256" key="9">
    <source>
        <dbReference type="ARBA" id="ARBA00023170"/>
    </source>
</evidence>
<keyword evidence="10" id="KW-0325">Glycoprotein</keyword>
<keyword evidence="4 11" id="KW-0812">Transmembrane</keyword>
<keyword evidence="15" id="KW-1185">Reference proteome</keyword>
<dbReference type="Pfam" id="PF13676">
    <property type="entry name" value="TIR_2"/>
    <property type="match status" value="1"/>
</dbReference>
<evidence type="ECO:0000256" key="4">
    <source>
        <dbReference type="ARBA" id="ARBA00022692"/>
    </source>
</evidence>
<keyword evidence="7 11" id="KW-1133">Transmembrane helix</keyword>
<evidence type="ECO:0000256" key="2">
    <source>
        <dbReference type="ARBA" id="ARBA00009634"/>
    </source>
</evidence>
<sequence length="1219" mass="135561">MPILLLLYILFGIAAGFEQCPKQCKCAPDPIQPTTRLLMCDIPIGASALPIAHGYSVPSNIRTVFITCRGPTSFPHDLFHRLTGLHHLKIEGCGISQLPTKLFDDLAALRKLEIERIPTAIELTDDLLTPLTRLEKFSVTYSPNVELPSRLLCHLPHLQVLNLSANAIPTLRRDEPCVAQQLLIVDLSRNRLETIEQFLRGVPAIRELSVAHNQLSTIAIGAETPFIQHLEAENNRLIEMSGKLPDTLVHVNIASNSFTEIPEAIFALPNLVSLNISANRVAYDASGNSTAFQSKELESLDLSRNQLTVVPTEWLENCEHSVAHLHFERNLIDGIARGSFANATNLQTLDLSGNKIREFAAQIFPASPILTSLNLGDNALERLASDSLSGLKLDTLDLSTNRFVEVPSAIGDVVKLKNVDLSRNRIAKLAANTFSKIADLHHIDLSHNQLQSVTANVFSSSANLHTLDLSNNRISLIFKDSFAQCPKLKKIILRENAMNSLDEGLLEATSLRKLDISGNSIVVLKWASFPESLETIVADRNQINLLTASSRSKYSLAIKTVSLRENRLNMLTSEQIPDSVETFDAASNRIAHLAKGALAHKSQLRKIDLSDNELEIVELDAVRVVEAVHPVEVLLAGNPLECSCQMTWLLQDYQSNSAKSTYVAVKDHANATCRHAVDGRTISLRNLKKDDMLCRYSQVCEPECICCQYGNCDCKSVCPASCRCFRDESFDVNIVRCERNETLLPKREFVVSELPVSATEIMLSGVVLPQLRTHSFIGRLRLQKLHINGTGLRSIQPKAFHTLPALQTLDLSGNSLHSLSGDEFLKTPQILQLFLNGNRFTTLSRGVFEKLPNLKFLTLHNNSFEDIPAALSNLPAIRQISLSANPLRCDCAAQQTRFRLSNDGFAPPMIEHNAVEWMFHNRHLVVDAPKVECVENVTRAFITNDTTILSARPPNVNGDIFVMQMDEFLQNYNVSICVQISSGFFGHEPQNSIIFIVLAVSCSLLLCIFVIIGVSMVRRSHDAINQRRYKASSLNCSTSAGSSPLPMPLLSYHAFVSYSKKDEKMVIDQLCRPLEDDDYQLCLLHRDGPTYNSNLHAISDELIAQMEASQCLILVLTRHFLDNEWKTLQIKTSHQLFAKNRAKRVIAVLGDGVDANLLDDELGQILRKHTRIDMSSHLFWTLLHSSLPSRMPLHHSTSAHDDSSQVYSDIYGIVPSDVV</sequence>
<dbReference type="Pfam" id="PF13855">
    <property type="entry name" value="LRR_8"/>
    <property type="match status" value="3"/>
</dbReference>
<keyword evidence="5 12" id="KW-0732">Signal</keyword>
<proteinExistence type="inferred from homology"/>
<reference evidence="14 15" key="1">
    <citation type="submission" date="2020-04" db="EMBL/GenBank/DDBJ databases">
        <authorList>
            <person name="Laetsch R D."/>
            <person name="Stevens L."/>
            <person name="Kumar S."/>
            <person name="Blaxter L. M."/>
        </authorList>
    </citation>
    <scope>NUCLEOTIDE SEQUENCE [LARGE SCALE GENOMIC DNA]</scope>
</reference>
<evidence type="ECO:0000256" key="3">
    <source>
        <dbReference type="ARBA" id="ARBA00022614"/>
    </source>
</evidence>
<comment type="caution">
    <text evidence="14">The sequence shown here is derived from an EMBL/GenBank/DDBJ whole genome shotgun (WGS) entry which is preliminary data.</text>
</comment>
<gene>
    <name evidence="14" type="ORF">CBOVIS_LOCUS12075</name>
</gene>
<evidence type="ECO:0000256" key="10">
    <source>
        <dbReference type="ARBA" id="ARBA00023180"/>
    </source>
</evidence>
<evidence type="ECO:0000256" key="12">
    <source>
        <dbReference type="SAM" id="SignalP"/>
    </source>
</evidence>
<comment type="subcellular location">
    <subcellularLocation>
        <location evidence="1">Membrane</location>
        <topology evidence="1">Single-pass membrane protein</topology>
    </subcellularLocation>
</comment>
<dbReference type="InterPro" id="IPR001611">
    <property type="entry name" value="Leu-rich_rpt"/>
</dbReference>
<dbReference type="OrthoDB" id="2015831at2759"/>
<evidence type="ECO:0000313" key="15">
    <source>
        <dbReference type="Proteomes" id="UP000494206"/>
    </source>
</evidence>
<dbReference type="SMART" id="SM00369">
    <property type="entry name" value="LRR_TYP"/>
    <property type="match status" value="14"/>
</dbReference>
<dbReference type="PROSITE" id="PS51450">
    <property type="entry name" value="LRR"/>
    <property type="match status" value="4"/>
</dbReference>
<dbReference type="InterPro" id="IPR035897">
    <property type="entry name" value="Toll_tir_struct_dom_sf"/>
</dbReference>
<feature type="transmembrane region" description="Helical" evidence="11">
    <location>
        <begin position="993"/>
        <end position="1017"/>
    </location>
</feature>
<dbReference type="SMART" id="SM00364">
    <property type="entry name" value="LRR_BAC"/>
    <property type="match status" value="6"/>
</dbReference>
<organism evidence="14 15">
    <name type="scientific">Caenorhabditis bovis</name>
    <dbReference type="NCBI Taxonomy" id="2654633"/>
    <lineage>
        <taxon>Eukaryota</taxon>
        <taxon>Metazoa</taxon>
        <taxon>Ecdysozoa</taxon>
        <taxon>Nematoda</taxon>
        <taxon>Chromadorea</taxon>
        <taxon>Rhabditida</taxon>
        <taxon>Rhabditina</taxon>
        <taxon>Rhabditomorpha</taxon>
        <taxon>Rhabditoidea</taxon>
        <taxon>Rhabditidae</taxon>
        <taxon>Peloderinae</taxon>
        <taxon>Caenorhabditis</taxon>
    </lineage>
</organism>
<dbReference type="EMBL" id="CADEPM010000011">
    <property type="protein sequence ID" value="CAB3410561.1"/>
    <property type="molecule type" value="Genomic_DNA"/>
</dbReference>